<dbReference type="SMART" id="SM00283">
    <property type="entry name" value="MA"/>
    <property type="match status" value="1"/>
</dbReference>
<gene>
    <name evidence="16" type="ORF">QC818_06555</name>
</gene>
<sequence>MRLLDRLTIRLSWSLVLIAFGAIILGTGGLGLYANHHGHAAFTDLRERQAQQSRALHQAYIATLRAQVAMDRAAHLLRVPSFDRPGPVIEQAQAYMDEAKAAFERFRAVPVADGQQEAVEALTSRFQSLFSTGLSLQLMLLEEEDPGGYDSGKSRVADMSQAFMDGADAFFAAAAERGDALAGRFNAMADWLNLALGAALAGALLLVLVVVWGVRANVIRPLSRIIDHFRRLADGDLATPVEGRGDNEIGQLYAELDGMRRALAETVERVRDGGDRVLDNAARLSEGNQELAARTQQQAASLEQTASSLDEMTASVAETAGHVREANALADQATDKARQGSDGVSAFVETMGEIRERSTRIGEIVGLIDDIAFQTNLLALNASVEAARAGEHGRGFAVVAGEVRQLASRSAQAAREIRELIEASRASVERGNGLSHRASEDMVAILDATRGLGERIDRIAQAATEQHRGLDQVNQAMHQMGSVTQRNTAMVERANRAAEALEDEAGRMRDFTARFRLPEAGARPAAIAVDAPGAQAPGEAEARDTRGLEALPA</sequence>
<keyword evidence="2" id="KW-1003">Cell membrane</keyword>
<feature type="transmembrane region" description="Helical" evidence="13">
    <location>
        <begin position="12"/>
        <end position="34"/>
    </location>
</feature>
<evidence type="ECO:0000313" key="17">
    <source>
        <dbReference type="Proteomes" id="UP001264519"/>
    </source>
</evidence>
<feature type="region of interest" description="Disordered" evidence="12">
    <location>
        <begin position="529"/>
        <end position="553"/>
    </location>
</feature>
<dbReference type="InterPro" id="IPR051310">
    <property type="entry name" value="MCP_chemotaxis"/>
</dbReference>
<dbReference type="Pfam" id="PF00015">
    <property type="entry name" value="MCPsignal"/>
    <property type="match status" value="1"/>
</dbReference>
<dbReference type="CDD" id="cd06225">
    <property type="entry name" value="HAMP"/>
    <property type="match status" value="1"/>
</dbReference>
<dbReference type="Pfam" id="PF00672">
    <property type="entry name" value="HAMP"/>
    <property type="match status" value="1"/>
</dbReference>
<accession>A0ABU1G0H0</accession>
<dbReference type="SUPFAM" id="SSF47170">
    <property type="entry name" value="Aspartate receptor, ligand-binding domain"/>
    <property type="match status" value="1"/>
</dbReference>
<dbReference type="Gene3D" id="1.10.287.950">
    <property type="entry name" value="Methyl-accepting chemotaxis protein"/>
    <property type="match status" value="1"/>
</dbReference>
<dbReference type="Pfam" id="PF02203">
    <property type="entry name" value="TarH"/>
    <property type="match status" value="1"/>
</dbReference>
<evidence type="ECO:0000256" key="9">
    <source>
        <dbReference type="ARBA" id="ARBA00023224"/>
    </source>
</evidence>
<keyword evidence="6 13" id="KW-0812">Transmembrane</keyword>
<dbReference type="InterPro" id="IPR004089">
    <property type="entry name" value="MCPsignal_dom"/>
</dbReference>
<dbReference type="RefSeq" id="WP_309652045.1">
    <property type="nucleotide sequence ID" value="NZ_JARWAK010000004.1"/>
</dbReference>
<evidence type="ECO:0000259" key="15">
    <source>
        <dbReference type="PROSITE" id="PS50885"/>
    </source>
</evidence>
<evidence type="ECO:0000259" key="14">
    <source>
        <dbReference type="PROSITE" id="PS50111"/>
    </source>
</evidence>
<keyword evidence="4" id="KW-0145">Chemotaxis</keyword>
<dbReference type="PANTHER" id="PTHR43531">
    <property type="entry name" value="PROTEIN ICFG"/>
    <property type="match status" value="1"/>
</dbReference>
<feature type="transmembrane region" description="Helical" evidence="13">
    <location>
        <begin position="191"/>
        <end position="214"/>
    </location>
</feature>
<evidence type="ECO:0000256" key="10">
    <source>
        <dbReference type="ARBA" id="ARBA00029447"/>
    </source>
</evidence>
<evidence type="ECO:0000256" key="8">
    <source>
        <dbReference type="ARBA" id="ARBA00023136"/>
    </source>
</evidence>
<dbReference type="InterPro" id="IPR004090">
    <property type="entry name" value="Chemotax_Me-accpt_rcpt"/>
</dbReference>
<keyword evidence="7 13" id="KW-1133">Transmembrane helix</keyword>
<evidence type="ECO:0000256" key="12">
    <source>
        <dbReference type="SAM" id="MobiDB-lite"/>
    </source>
</evidence>
<reference evidence="16 17" key="1">
    <citation type="submission" date="2023-04" db="EMBL/GenBank/DDBJ databases">
        <title>A long-awaited taxogenomic arrangement of the family Halomonadaceae.</title>
        <authorList>
            <person name="De La Haba R."/>
            <person name="Chuvochina M."/>
            <person name="Wittouck S."/>
            <person name="Arahal D.R."/>
            <person name="Sanchez-Porro C."/>
            <person name="Hugenholtz P."/>
            <person name="Ventosa A."/>
        </authorList>
    </citation>
    <scope>NUCLEOTIDE SEQUENCE [LARGE SCALE GENOMIC DNA]</scope>
    <source>
        <strain evidence="16 17">DSM 23530</strain>
    </source>
</reference>
<dbReference type="InterPro" id="IPR003122">
    <property type="entry name" value="Tar_rcpt_lig-bd"/>
</dbReference>
<comment type="subcellular location">
    <subcellularLocation>
        <location evidence="1">Cell inner membrane</location>
        <topology evidence="1">Multi-pass membrane protein</topology>
    </subcellularLocation>
</comment>
<keyword evidence="17" id="KW-1185">Reference proteome</keyword>
<evidence type="ECO:0000256" key="3">
    <source>
        <dbReference type="ARBA" id="ARBA00022481"/>
    </source>
</evidence>
<dbReference type="SUPFAM" id="SSF58104">
    <property type="entry name" value="Methyl-accepting chemotaxis protein (MCP) signaling domain"/>
    <property type="match status" value="1"/>
</dbReference>
<evidence type="ECO:0000256" key="11">
    <source>
        <dbReference type="PROSITE-ProRule" id="PRU00284"/>
    </source>
</evidence>
<dbReference type="InterPro" id="IPR035440">
    <property type="entry name" value="4HB_MCP_dom_sf"/>
</dbReference>
<organism evidence="16 17">
    <name type="scientific">Halomonas koreensis</name>
    <dbReference type="NCBI Taxonomy" id="245385"/>
    <lineage>
        <taxon>Bacteria</taxon>
        <taxon>Pseudomonadati</taxon>
        <taxon>Pseudomonadota</taxon>
        <taxon>Gammaproteobacteria</taxon>
        <taxon>Oceanospirillales</taxon>
        <taxon>Halomonadaceae</taxon>
        <taxon>Halomonas</taxon>
    </lineage>
</organism>
<dbReference type="InterPro" id="IPR003660">
    <property type="entry name" value="HAMP_dom"/>
</dbReference>
<evidence type="ECO:0000256" key="4">
    <source>
        <dbReference type="ARBA" id="ARBA00022500"/>
    </source>
</evidence>
<evidence type="ECO:0000256" key="7">
    <source>
        <dbReference type="ARBA" id="ARBA00022989"/>
    </source>
</evidence>
<name>A0ABU1G0H0_9GAMM</name>
<protein>
    <submittedName>
        <fullName evidence="16">Methyl-accepting chemotaxis protein</fullName>
    </submittedName>
</protein>
<dbReference type="PANTHER" id="PTHR43531:SF7">
    <property type="entry name" value="AEROTAXIS RECEPTOR"/>
    <property type="match status" value="1"/>
</dbReference>
<keyword evidence="3" id="KW-0488">Methylation</keyword>
<dbReference type="CDD" id="cd19407">
    <property type="entry name" value="Tar_Tsr_sensor"/>
    <property type="match status" value="1"/>
</dbReference>
<keyword evidence="5" id="KW-0997">Cell inner membrane</keyword>
<feature type="domain" description="Methyl-accepting transducer" evidence="14">
    <location>
        <begin position="273"/>
        <end position="502"/>
    </location>
</feature>
<dbReference type="Gene3D" id="1.20.120.30">
    <property type="entry name" value="Aspartate receptor, ligand-binding domain"/>
    <property type="match status" value="1"/>
</dbReference>
<dbReference type="PROSITE" id="PS50885">
    <property type="entry name" value="HAMP"/>
    <property type="match status" value="1"/>
</dbReference>
<feature type="domain" description="HAMP" evidence="15">
    <location>
        <begin position="216"/>
        <end position="268"/>
    </location>
</feature>
<dbReference type="SMART" id="SM00304">
    <property type="entry name" value="HAMP"/>
    <property type="match status" value="1"/>
</dbReference>
<evidence type="ECO:0000256" key="2">
    <source>
        <dbReference type="ARBA" id="ARBA00022475"/>
    </source>
</evidence>
<evidence type="ECO:0000256" key="13">
    <source>
        <dbReference type="SAM" id="Phobius"/>
    </source>
</evidence>
<dbReference type="EMBL" id="JARWAK010000004">
    <property type="protein sequence ID" value="MDR5866444.1"/>
    <property type="molecule type" value="Genomic_DNA"/>
</dbReference>
<evidence type="ECO:0000256" key="1">
    <source>
        <dbReference type="ARBA" id="ARBA00004429"/>
    </source>
</evidence>
<dbReference type="Proteomes" id="UP001264519">
    <property type="component" value="Unassembled WGS sequence"/>
</dbReference>
<comment type="similarity">
    <text evidence="10">Belongs to the methyl-accepting chemotaxis (MCP) protein family.</text>
</comment>
<comment type="caution">
    <text evidence="16">The sequence shown here is derived from an EMBL/GenBank/DDBJ whole genome shotgun (WGS) entry which is preliminary data.</text>
</comment>
<dbReference type="CDD" id="cd11386">
    <property type="entry name" value="MCP_signal"/>
    <property type="match status" value="1"/>
</dbReference>
<evidence type="ECO:0000256" key="5">
    <source>
        <dbReference type="ARBA" id="ARBA00022519"/>
    </source>
</evidence>
<dbReference type="PRINTS" id="PR00260">
    <property type="entry name" value="CHEMTRNSDUCR"/>
</dbReference>
<evidence type="ECO:0000256" key="6">
    <source>
        <dbReference type="ARBA" id="ARBA00022692"/>
    </source>
</evidence>
<keyword evidence="9 11" id="KW-0807">Transducer</keyword>
<keyword evidence="8 13" id="KW-0472">Membrane</keyword>
<dbReference type="PROSITE" id="PS50111">
    <property type="entry name" value="CHEMOTAXIS_TRANSDUC_2"/>
    <property type="match status" value="1"/>
</dbReference>
<proteinExistence type="inferred from homology"/>
<evidence type="ECO:0000313" key="16">
    <source>
        <dbReference type="EMBL" id="MDR5866444.1"/>
    </source>
</evidence>